<organism evidence="1">
    <name type="scientific">Rhizophora mucronata</name>
    <name type="common">Asiatic mangrove</name>
    <dbReference type="NCBI Taxonomy" id="61149"/>
    <lineage>
        <taxon>Eukaryota</taxon>
        <taxon>Viridiplantae</taxon>
        <taxon>Streptophyta</taxon>
        <taxon>Embryophyta</taxon>
        <taxon>Tracheophyta</taxon>
        <taxon>Spermatophyta</taxon>
        <taxon>Magnoliopsida</taxon>
        <taxon>eudicotyledons</taxon>
        <taxon>Gunneridae</taxon>
        <taxon>Pentapetalae</taxon>
        <taxon>rosids</taxon>
        <taxon>fabids</taxon>
        <taxon>Malpighiales</taxon>
        <taxon>Rhizophoraceae</taxon>
        <taxon>Rhizophora</taxon>
    </lineage>
</organism>
<reference evidence="1" key="1">
    <citation type="submission" date="2018-02" db="EMBL/GenBank/DDBJ databases">
        <title>Rhizophora mucronata_Transcriptome.</title>
        <authorList>
            <person name="Meera S.P."/>
            <person name="Sreeshan A."/>
            <person name="Augustine A."/>
        </authorList>
    </citation>
    <scope>NUCLEOTIDE SEQUENCE</scope>
    <source>
        <tissue evidence="1">Leaf</tissue>
    </source>
</reference>
<dbReference type="EMBL" id="GGEC01055032">
    <property type="protein sequence ID" value="MBX35516.1"/>
    <property type="molecule type" value="Transcribed_RNA"/>
</dbReference>
<name>A0A2P2MZ95_RHIMU</name>
<evidence type="ECO:0000313" key="1">
    <source>
        <dbReference type="EMBL" id="MBX35516.1"/>
    </source>
</evidence>
<sequence>MIMKGRNFNPVISHSKLPKILPCKHDLSVNKGE</sequence>
<accession>A0A2P2MZ95</accession>
<protein>
    <submittedName>
        <fullName evidence="1">Uncharacterized protein</fullName>
    </submittedName>
</protein>
<dbReference type="AlphaFoldDB" id="A0A2P2MZ95"/>
<proteinExistence type="predicted"/>